<dbReference type="RefSeq" id="WP_323263021.1">
    <property type="nucleotide sequence ID" value="NZ_JAYGIE010000102.1"/>
</dbReference>
<accession>A0ABU5TNZ4</accession>
<organism evidence="3 4">
    <name type="scientific">Pseudanabaena galeata UHCC 0370</name>
    <dbReference type="NCBI Taxonomy" id="3110310"/>
    <lineage>
        <taxon>Bacteria</taxon>
        <taxon>Bacillati</taxon>
        <taxon>Cyanobacteriota</taxon>
        <taxon>Cyanophyceae</taxon>
        <taxon>Pseudanabaenales</taxon>
        <taxon>Pseudanabaenaceae</taxon>
        <taxon>Pseudanabaena</taxon>
    </lineage>
</organism>
<keyword evidence="3" id="KW-0378">Hydrolase</keyword>
<dbReference type="GO" id="GO:0004519">
    <property type="term" value="F:endonuclease activity"/>
    <property type="evidence" value="ECO:0007669"/>
    <property type="project" value="UniProtKB-KW"/>
</dbReference>
<gene>
    <name evidence="3" type="ORF">VB774_19820</name>
</gene>
<evidence type="ECO:0000313" key="3">
    <source>
        <dbReference type="EMBL" id="MEA5479880.1"/>
    </source>
</evidence>
<dbReference type="InterPro" id="IPR002711">
    <property type="entry name" value="HNH"/>
</dbReference>
<dbReference type="SMART" id="SM00507">
    <property type="entry name" value="HNHc"/>
    <property type="match status" value="1"/>
</dbReference>
<name>A0ABU5TNZ4_9CYAN</name>
<keyword evidence="4" id="KW-1185">Reference proteome</keyword>
<evidence type="ECO:0000313" key="4">
    <source>
        <dbReference type="Proteomes" id="UP001301388"/>
    </source>
</evidence>
<evidence type="ECO:0000259" key="2">
    <source>
        <dbReference type="SMART" id="SM00507"/>
    </source>
</evidence>
<comment type="caution">
    <text evidence="3">The sequence shown here is derived from an EMBL/GenBank/DDBJ whole genome shotgun (WGS) entry which is preliminary data.</text>
</comment>
<keyword evidence="3" id="KW-0255">Endonuclease</keyword>
<sequence>MSDTNNSFTRGILSQPRIPKQTQNKQQQYFTSVQKKEILKRDGYKCVICGFGLENGIKLYVDHIKPKDVGGLATIENGQTLCTQHNLRKKKLKQTETGKDMFIRLYELAKKENNQELQEFCIAILNTFEDFNINGHIEWRK</sequence>
<evidence type="ECO:0000256" key="1">
    <source>
        <dbReference type="SAM" id="MobiDB-lite"/>
    </source>
</evidence>
<keyword evidence="3" id="KW-0540">Nuclease</keyword>
<dbReference type="InterPro" id="IPR003615">
    <property type="entry name" value="HNH_nuc"/>
</dbReference>
<dbReference type="Gene3D" id="1.10.30.50">
    <property type="match status" value="1"/>
</dbReference>
<feature type="domain" description="HNH nuclease" evidence="2">
    <location>
        <begin position="33"/>
        <end position="87"/>
    </location>
</feature>
<reference evidence="3 4" key="1">
    <citation type="submission" date="2023-12" db="EMBL/GenBank/DDBJ databases">
        <title>Baltic Sea Cyanobacteria.</title>
        <authorList>
            <person name="Delbaje E."/>
            <person name="Fewer D.P."/>
            <person name="Shishido T.K."/>
        </authorList>
    </citation>
    <scope>NUCLEOTIDE SEQUENCE [LARGE SCALE GENOMIC DNA]</scope>
    <source>
        <strain evidence="3 4">UHCC 0370</strain>
    </source>
</reference>
<dbReference type="Pfam" id="PF01844">
    <property type="entry name" value="HNH"/>
    <property type="match status" value="1"/>
</dbReference>
<proteinExistence type="predicted"/>
<dbReference type="Proteomes" id="UP001301388">
    <property type="component" value="Unassembled WGS sequence"/>
</dbReference>
<dbReference type="CDD" id="cd00085">
    <property type="entry name" value="HNHc"/>
    <property type="match status" value="1"/>
</dbReference>
<protein>
    <submittedName>
        <fullName evidence="3">HNH endonuclease signature motif containing protein</fullName>
    </submittedName>
</protein>
<dbReference type="EMBL" id="JAYGIE010000102">
    <property type="protein sequence ID" value="MEA5479880.1"/>
    <property type="molecule type" value="Genomic_DNA"/>
</dbReference>
<feature type="region of interest" description="Disordered" evidence="1">
    <location>
        <begin position="1"/>
        <end position="26"/>
    </location>
</feature>